<dbReference type="EMBL" id="GISG01036467">
    <property type="protein sequence ID" value="MBA4621967.1"/>
    <property type="molecule type" value="Transcribed_RNA"/>
</dbReference>
<protein>
    <recommendedName>
        <fullName evidence="3">Granulins domain-containing protein</fullName>
    </recommendedName>
</protein>
<reference evidence="2" key="1">
    <citation type="journal article" date="2013" name="J. Plant Res.">
        <title>Effect of fungi and light on seed germination of three Opuntia species from semiarid lands of central Mexico.</title>
        <authorList>
            <person name="Delgado-Sanchez P."/>
            <person name="Jimenez-Bremont J.F."/>
            <person name="Guerrero-Gonzalez Mde L."/>
            <person name="Flores J."/>
        </authorList>
    </citation>
    <scope>NUCLEOTIDE SEQUENCE</scope>
    <source>
        <tissue evidence="2">Cladode</tissue>
    </source>
</reference>
<evidence type="ECO:0008006" key="3">
    <source>
        <dbReference type="Google" id="ProtNLM"/>
    </source>
</evidence>
<sequence length="112" mass="11961">MEKLVIFAILLLMASAVVPTWARMPLNFDNNNEDDNSKIVVMAVQESTDQAKTQEATAATLGCANTGESCWNGVACCPGNTCSEGPYNSVCVEIVYPPPGWGPWIDGASYQA</sequence>
<feature type="chain" id="PRO_5036398470" description="Granulins domain-containing protein" evidence="1">
    <location>
        <begin position="23"/>
        <end position="112"/>
    </location>
</feature>
<name>A0A7C9CPE5_OPUST</name>
<reference evidence="2" key="2">
    <citation type="submission" date="2020-07" db="EMBL/GenBank/DDBJ databases">
        <authorList>
            <person name="Vera ALvarez R."/>
            <person name="Arias-Moreno D.M."/>
            <person name="Jimenez-Jacinto V."/>
            <person name="Jimenez-Bremont J.F."/>
            <person name="Swaminathan K."/>
            <person name="Moose S.P."/>
            <person name="Guerrero-Gonzalez M.L."/>
            <person name="Marino-Ramirez L."/>
            <person name="Landsman D."/>
            <person name="Rodriguez-Kessler M."/>
            <person name="Delgado-Sanchez P."/>
        </authorList>
    </citation>
    <scope>NUCLEOTIDE SEQUENCE</scope>
    <source>
        <tissue evidence="2">Cladode</tissue>
    </source>
</reference>
<evidence type="ECO:0000256" key="1">
    <source>
        <dbReference type="SAM" id="SignalP"/>
    </source>
</evidence>
<accession>A0A7C9CPE5</accession>
<dbReference type="EMBL" id="GISG01004679">
    <property type="protein sequence ID" value="MBA4614849.1"/>
    <property type="molecule type" value="Transcribed_RNA"/>
</dbReference>
<proteinExistence type="predicted"/>
<keyword evidence="1" id="KW-0732">Signal</keyword>
<evidence type="ECO:0000313" key="2">
    <source>
        <dbReference type="EMBL" id="MBA4621967.1"/>
    </source>
</evidence>
<organism evidence="2">
    <name type="scientific">Opuntia streptacantha</name>
    <name type="common">Prickly pear cactus</name>
    <name type="synonym">Opuntia cardona</name>
    <dbReference type="NCBI Taxonomy" id="393608"/>
    <lineage>
        <taxon>Eukaryota</taxon>
        <taxon>Viridiplantae</taxon>
        <taxon>Streptophyta</taxon>
        <taxon>Embryophyta</taxon>
        <taxon>Tracheophyta</taxon>
        <taxon>Spermatophyta</taxon>
        <taxon>Magnoliopsida</taxon>
        <taxon>eudicotyledons</taxon>
        <taxon>Gunneridae</taxon>
        <taxon>Pentapetalae</taxon>
        <taxon>Caryophyllales</taxon>
        <taxon>Cactineae</taxon>
        <taxon>Cactaceae</taxon>
        <taxon>Opuntioideae</taxon>
        <taxon>Opuntia</taxon>
    </lineage>
</organism>
<feature type="signal peptide" evidence="1">
    <location>
        <begin position="1"/>
        <end position="22"/>
    </location>
</feature>
<dbReference type="AlphaFoldDB" id="A0A7C9CPE5"/>